<feature type="region of interest" description="Disordered" evidence="1">
    <location>
        <begin position="1"/>
        <end position="44"/>
    </location>
</feature>
<gene>
    <name evidence="2" type="ORF">MRATA1EN1_LOCUS11110</name>
</gene>
<feature type="compositionally biased region" description="Polar residues" evidence="1">
    <location>
        <begin position="81"/>
        <end position="94"/>
    </location>
</feature>
<reference evidence="2" key="1">
    <citation type="submission" date="2023-04" db="EMBL/GenBank/DDBJ databases">
        <authorList>
            <consortium name="ELIXIR-Norway"/>
        </authorList>
    </citation>
    <scope>NUCLEOTIDE SEQUENCE [LARGE SCALE GENOMIC DNA]</scope>
</reference>
<evidence type="ECO:0000313" key="2">
    <source>
        <dbReference type="EMBL" id="CAI9162148.1"/>
    </source>
</evidence>
<organism evidence="2 3">
    <name type="scientific">Rangifer tarandus platyrhynchus</name>
    <name type="common">Svalbard reindeer</name>
    <dbReference type="NCBI Taxonomy" id="3082113"/>
    <lineage>
        <taxon>Eukaryota</taxon>
        <taxon>Metazoa</taxon>
        <taxon>Chordata</taxon>
        <taxon>Craniata</taxon>
        <taxon>Vertebrata</taxon>
        <taxon>Euteleostomi</taxon>
        <taxon>Mammalia</taxon>
        <taxon>Eutheria</taxon>
        <taxon>Laurasiatheria</taxon>
        <taxon>Artiodactyla</taxon>
        <taxon>Ruminantia</taxon>
        <taxon>Pecora</taxon>
        <taxon>Cervidae</taxon>
        <taxon>Odocoileinae</taxon>
        <taxon>Rangifer</taxon>
    </lineage>
</organism>
<evidence type="ECO:0000256" key="1">
    <source>
        <dbReference type="SAM" id="MobiDB-lite"/>
    </source>
</evidence>
<evidence type="ECO:0000313" key="3">
    <source>
        <dbReference type="Proteomes" id="UP001176941"/>
    </source>
</evidence>
<accession>A0ABN8YL41</accession>
<name>A0ABN8YL41_RANTA</name>
<feature type="compositionally biased region" description="Low complexity" evidence="1">
    <location>
        <begin position="100"/>
        <end position="111"/>
    </location>
</feature>
<protein>
    <submittedName>
        <fullName evidence="2">Uncharacterized protein</fullName>
    </submittedName>
</protein>
<dbReference type="EMBL" id="OX459956">
    <property type="protein sequence ID" value="CAI9162148.1"/>
    <property type="molecule type" value="Genomic_DNA"/>
</dbReference>
<keyword evidence="3" id="KW-1185">Reference proteome</keyword>
<feature type="region of interest" description="Disordered" evidence="1">
    <location>
        <begin position="80"/>
        <end position="146"/>
    </location>
</feature>
<sequence>MRQRDVNSSVLQTPLEDHPQTLSAGSPNWPKGIPNTLHTSPTQSSALQPASCALEVASISIGRKLVSTCRKLAQLCKTVRKQTSTFPDSSVSKESTCHAGDPSSIPGSGRSPGEEKGCPLQYSGLENSMDYTGHKESRVTELFPLS</sequence>
<dbReference type="Proteomes" id="UP001176941">
    <property type="component" value="Chromosome 20"/>
</dbReference>
<proteinExistence type="predicted"/>
<feature type="compositionally biased region" description="Polar residues" evidence="1">
    <location>
        <begin position="1"/>
        <end position="12"/>
    </location>
</feature>